<feature type="region of interest" description="Disordered" evidence="1">
    <location>
        <begin position="25"/>
        <end position="45"/>
    </location>
</feature>
<sequence>MPVASPAGRFVAVVTLMAGLGLTGCSGDEDPGRSGPGKADDTRPQPAAAVLHEPGTTWQLQADTVVPGGRFVPLTPVGDDEVPQPSGVVVGEVLVTAVAGQGPDAEPLLVGVSGAGKVLWRGQGYAGCWSPDAAALYCVRGEALVRVDAETGGAGPGAAVAVAPGSAPVLDDGVLYVVTKPPGADETAYPPPFTLSALDAATLKSVWPPDAGVAPLRGFGAGSPALDLNGDHVSVAAWKDSPDGQPDATQLELDRATGKLLGSTHLGKSSFLERPWTVHRGFGNDKLEVLLGDEVQLRLKGQPWDTQDDRIVSTEGRVGVGSTLYDATTGQPVWERADLGDELDGWRWTADRTQVAVTGYDAKAGTMATTYLDAATGTTQWTGPGTDTAPTETPDAFLQVATDHATSWAVQALDRRTGDVAWSKDVSELARAGYDDGIALGGPYVSPSAVWALAATTLVGYTGF</sequence>
<dbReference type="EMBL" id="BAABBB010000024">
    <property type="protein sequence ID" value="GAA3548394.1"/>
    <property type="molecule type" value="Genomic_DNA"/>
</dbReference>
<comment type="caution">
    <text evidence="2">The sequence shown here is derived from an EMBL/GenBank/DDBJ whole genome shotgun (WGS) entry which is preliminary data.</text>
</comment>
<evidence type="ECO:0000313" key="3">
    <source>
        <dbReference type="Proteomes" id="UP001500301"/>
    </source>
</evidence>
<dbReference type="RefSeq" id="WP_218236504.1">
    <property type="nucleotide sequence ID" value="NZ_BAABBB010000024.1"/>
</dbReference>
<protein>
    <recommendedName>
        <fullName evidence="4">Pyrrolo-quinoline quinone</fullName>
    </recommendedName>
</protein>
<organism evidence="2 3">
    <name type="scientific">Nocardioides daeguensis</name>
    <dbReference type="NCBI Taxonomy" id="908359"/>
    <lineage>
        <taxon>Bacteria</taxon>
        <taxon>Bacillati</taxon>
        <taxon>Actinomycetota</taxon>
        <taxon>Actinomycetes</taxon>
        <taxon>Propionibacteriales</taxon>
        <taxon>Nocardioidaceae</taxon>
        <taxon>Nocardioides</taxon>
    </lineage>
</organism>
<evidence type="ECO:0000256" key="1">
    <source>
        <dbReference type="SAM" id="MobiDB-lite"/>
    </source>
</evidence>
<name>A0ABP6WB32_9ACTN</name>
<gene>
    <name evidence="2" type="ORF">GCM10022263_39320</name>
</gene>
<proteinExistence type="predicted"/>
<keyword evidence="3" id="KW-1185">Reference proteome</keyword>
<dbReference type="Proteomes" id="UP001500301">
    <property type="component" value="Unassembled WGS sequence"/>
</dbReference>
<accession>A0ABP6WB32</accession>
<evidence type="ECO:0000313" key="2">
    <source>
        <dbReference type="EMBL" id="GAA3548394.1"/>
    </source>
</evidence>
<evidence type="ECO:0008006" key="4">
    <source>
        <dbReference type="Google" id="ProtNLM"/>
    </source>
</evidence>
<reference evidence="3" key="1">
    <citation type="journal article" date="2019" name="Int. J. Syst. Evol. Microbiol.">
        <title>The Global Catalogue of Microorganisms (GCM) 10K type strain sequencing project: providing services to taxonomists for standard genome sequencing and annotation.</title>
        <authorList>
            <consortium name="The Broad Institute Genomics Platform"/>
            <consortium name="The Broad Institute Genome Sequencing Center for Infectious Disease"/>
            <person name="Wu L."/>
            <person name="Ma J."/>
        </authorList>
    </citation>
    <scope>NUCLEOTIDE SEQUENCE [LARGE SCALE GENOMIC DNA]</scope>
    <source>
        <strain evidence="3">JCM 17460</strain>
    </source>
</reference>